<comment type="catalytic activity">
    <reaction evidence="5">
        <text>[protein]-L-glutamate 5-O-methyl ester + H2O = L-glutamyl-[protein] + methanol + H(+)</text>
        <dbReference type="Rhea" id="RHEA:23236"/>
        <dbReference type="Rhea" id="RHEA-COMP:10208"/>
        <dbReference type="Rhea" id="RHEA-COMP:10311"/>
        <dbReference type="ChEBI" id="CHEBI:15377"/>
        <dbReference type="ChEBI" id="CHEBI:15378"/>
        <dbReference type="ChEBI" id="CHEBI:17790"/>
        <dbReference type="ChEBI" id="CHEBI:29973"/>
        <dbReference type="ChEBI" id="CHEBI:82795"/>
        <dbReference type="EC" id="3.1.1.61"/>
    </reaction>
</comment>
<evidence type="ECO:0000256" key="7">
    <source>
        <dbReference type="PROSITE-ProRule" id="PRU00169"/>
    </source>
</evidence>
<dbReference type="Gene3D" id="3.40.50.2300">
    <property type="match status" value="1"/>
</dbReference>
<feature type="domain" description="CheB-type methylesterase" evidence="9">
    <location>
        <begin position="153"/>
        <end position="344"/>
    </location>
</feature>
<dbReference type="Gene3D" id="3.40.50.180">
    <property type="entry name" value="Methylesterase CheB, C-terminal domain"/>
    <property type="match status" value="1"/>
</dbReference>
<dbReference type="CDD" id="cd16432">
    <property type="entry name" value="CheB_Rec"/>
    <property type="match status" value="1"/>
</dbReference>
<dbReference type="Pfam" id="PF00072">
    <property type="entry name" value="Response_reg"/>
    <property type="match status" value="1"/>
</dbReference>
<evidence type="ECO:0000256" key="3">
    <source>
        <dbReference type="ARBA" id="ARBA00022801"/>
    </source>
</evidence>
<feature type="active site" evidence="6">
    <location>
        <position position="165"/>
    </location>
</feature>
<reference evidence="11" key="1">
    <citation type="journal article" date="2019" name="Int. J. Syst. Evol. Microbiol.">
        <title>The Global Catalogue of Microorganisms (GCM) 10K type strain sequencing project: providing services to taxonomists for standard genome sequencing and annotation.</title>
        <authorList>
            <consortium name="The Broad Institute Genomics Platform"/>
            <consortium name="The Broad Institute Genome Sequencing Center for Infectious Disease"/>
            <person name="Wu L."/>
            <person name="Ma J."/>
        </authorList>
    </citation>
    <scope>NUCLEOTIDE SEQUENCE [LARGE SCALE GENOMIC DNA]</scope>
    <source>
        <strain evidence="11">KCTC 52438</strain>
    </source>
</reference>
<dbReference type="InterPro" id="IPR000673">
    <property type="entry name" value="Sig_transdc_resp-reg_Me-estase"/>
</dbReference>
<evidence type="ECO:0000259" key="9">
    <source>
        <dbReference type="PROSITE" id="PS50122"/>
    </source>
</evidence>
<evidence type="ECO:0000256" key="2">
    <source>
        <dbReference type="ARBA" id="ARBA00022500"/>
    </source>
</evidence>
<protein>
    <recommendedName>
        <fullName evidence="4">protein-glutamate methylesterase</fullName>
        <ecNumber evidence="4">3.1.1.61</ecNumber>
    </recommendedName>
</protein>
<dbReference type="EC" id="3.1.1.61" evidence="4"/>
<evidence type="ECO:0000256" key="1">
    <source>
        <dbReference type="ARBA" id="ARBA00022490"/>
    </source>
</evidence>
<keyword evidence="3 6" id="KW-0378">Hydrolase</keyword>
<keyword evidence="1" id="KW-0963">Cytoplasm</keyword>
<dbReference type="SMART" id="SM00448">
    <property type="entry name" value="REC"/>
    <property type="match status" value="1"/>
</dbReference>
<evidence type="ECO:0000256" key="5">
    <source>
        <dbReference type="ARBA" id="ARBA00048267"/>
    </source>
</evidence>
<evidence type="ECO:0000313" key="10">
    <source>
        <dbReference type="EMBL" id="MFC3150980.1"/>
    </source>
</evidence>
<feature type="modified residue" description="4-aspartylphosphate" evidence="7">
    <location>
        <position position="48"/>
    </location>
</feature>
<feature type="active site" evidence="6">
    <location>
        <position position="286"/>
    </location>
</feature>
<dbReference type="PROSITE" id="PS50110">
    <property type="entry name" value="RESPONSE_REGULATORY"/>
    <property type="match status" value="1"/>
</dbReference>
<dbReference type="RefSeq" id="WP_386718902.1">
    <property type="nucleotide sequence ID" value="NZ_JBHRSZ010000004.1"/>
</dbReference>
<dbReference type="CDD" id="cd17541">
    <property type="entry name" value="REC_CheB-like"/>
    <property type="match status" value="1"/>
</dbReference>
<evidence type="ECO:0000259" key="8">
    <source>
        <dbReference type="PROSITE" id="PS50110"/>
    </source>
</evidence>
<evidence type="ECO:0000313" key="11">
    <source>
        <dbReference type="Proteomes" id="UP001595476"/>
    </source>
</evidence>
<dbReference type="PIRSF" id="PIRSF000876">
    <property type="entry name" value="RR_chemtxs_CheB"/>
    <property type="match status" value="1"/>
</dbReference>
<feature type="active site" evidence="6">
    <location>
        <position position="192"/>
    </location>
</feature>
<keyword evidence="7" id="KW-0597">Phosphoprotein</keyword>
<dbReference type="EMBL" id="JBHRSZ010000004">
    <property type="protein sequence ID" value="MFC3150980.1"/>
    <property type="molecule type" value="Genomic_DNA"/>
</dbReference>
<gene>
    <name evidence="10" type="ORF">ACFOEK_08070</name>
</gene>
<dbReference type="InterPro" id="IPR035909">
    <property type="entry name" value="CheB_C"/>
</dbReference>
<evidence type="ECO:0000256" key="6">
    <source>
        <dbReference type="PROSITE-ProRule" id="PRU00050"/>
    </source>
</evidence>
<dbReference type="PANTHER" id="PTHR42872">
    <property type="entry name" value="PROTEIN-GLUTAMATE METHYLESTERASE/PROTEIN-GLUTAMINE GLUTAMINASE"/>
    <property type="match status" value="1"/>
</dbReference>
<dbReference type="SUPFAM" id="SSF52172">
    <property type="entry name" value="CheY-like"/>
    <property type="match status" value="1"/>
</dbReference>
<keyword evidence="11" id="KW-1185">Reference proteome</keyword>
<comment type="caution">
    <text evidence="10">The sequence shown here is derived from an EMBL/GenBank/DDBJ whole genome shotgun (WGS) entry which is preliminary data.</text>
</comment>
<dbReference type="PANTHER" id="PTHR42872:SF6">
    <property type="entry name" value="PROTEIN-GLUTAMATE METHYLESTERASE_PROTEIN-GLUTAMINE GLUTAMINASE"/>
    <property type="match status" value="1"/>
</dbReference>
<dbReference type="InterPro" id="IPR008248">
    <property type="entry name" value="CheB-like"/>
</dbReference>
<keyword evidence="2 6" id="KW-0145">Chemotaxis</keyword>
<dbReference type="InterPro" id="IPR011006">
    <property type="entry name" value="CheY-like_superfamily"/>
</dbReference>
<dbReference type="Pfam" id="PF01339">
    <property type="entry name" value="CheB_methylest"/>
    <property type="match status" value="1"/>
</dbReference>
<sequence length="346" mass="37046">MNDSILHQKILLALLEQHGCYQCVGVAGDGLMAVRMNQEYRPDLILMDIHMPNMDGVTATMNIMNSHPTRILIVTCTVSSNVTRVFEAQAKGAMDVIKTPVVTLNGQGILTQDCMNRAGLQLFQKMDTLLKACVPHVSSTQRPQRLAISSAPTSPAQRLIVIGASTGGPNAVLKILAALTDLKDTAVVLNQHIDEIFAESFRLWLAEHTGLTICLAKNGQPLKSKHVYVAPGGRQSVTVTPEKQIKIVPTPAELYYSPSINLCMNSVAKVFGANALGVILTGMADDGAEGLLSMKQAGAITLAQTPDSCVVDSMPKSAQRIGAAQGAQPLDGIRRTIEEWIKGGRS</sequence>
<dbReference type="Proteomes" id="UP001595476">
    <property type="component" value="Unassembled WGS sequence"/>
</dbReference>
<evidence type="ECO:0000256" key="4">
    <source>
        <dbReference type="ARBA" id="ARBA00039140"/>
    </source>
</evidence>
<accession>A0ABV7HFQ7</accession>
<dbReference type="InterPro" id="IPR001789">
    <property type="entry name" value="Sig_transdc_resp-reg_receiver"/>
</dbReference>
<feature type="domain" description="Response regulatory" evidence="8">
    <location>
        <begin position="1"/>
        <end position="114"/>
    </location>
</feature>
<dbReference type="SUPFAM" id="SSF52738">
    <property type="entry name" value="Methylesterase CheB, C-terminal domain"/>
    <property type="match status" value="1"/>
</dbReference>
<proteinExistence type="predicted"/>
<name>A0ABV7HFQ7_9GAMM</name>
<dbReference type="PROSITE" id="PS50122">
    <property type="entry name" value="CHEB"/>
    <property type="match status" value="1"/>
</dbReference>
<organism evidence="10 11">
    <name type="scientific">Litoribrevibacter euphylliae</name>
    <dbReference type="NCBI Taxonomy" id="1834034"/>
    <lineage>
        <taxon>Bacteria</taxon>
        <taxon>Pseudomonadati</taxon>
        <taxon>Pseudomonadota</taxon>
        <taxon>Gammaproteobacteria</taxon>
        <taxon>Oceanospirillales</taxon>
        <taxon>Oceanospirillaceae</taxon>
        <taxon>Litoribrevibacter</taxon>
    </lineage>
</organism>